<dbReference type="InterPro" id="IPR036691">
    <property type="entry name" value="Endo/exonu/phosph_ase_sf"/>
</dbReference>
<feature type="compositionally biased region" description="Basic residues" evidence="10">
    <location>
        <begin position="129"/>
        <end position="139"/>
    </location>
</feature>
<dbReference type="InterPro" id="IPR005135">
    <property type="entry name" value="Endo/exonuclease/phosphatase"/>
</dbReference>
<dbReference type="CDD" id="cd09087">
    <property type="entry name" value="Ape1-like_AP-endo"/>
    <property type="match status" value="1"/>
</dbReference>
<evidence type="ECO:0000313" key="14">
    <source>
        <dbReference type="Proteomes" id="UP001633002"/>
    </source>
</evidence>
<keyword evidence="3 7" id="KW-0479">Metal-binding</keyword>
<dbReference type="PROSITE" id="PS00727">
    <property type="entry name" value="AP_NUCLEASE_F1_2"/>
    <property type="match status" value="1"/>
</dbReference>
<evidence type="ECO:0000256" key="5">
    <source>
        <dbReference type="ARBA" id="ARBA00022842"/>
    </source>
</evidence>
<feature type="binding site" evidence="7">
    <location>
        <position position="244"/>
    </location>
    <ligand>
        <name>Mg(2+)</name>
        <dbReference type="ChEBI" id="CHEBI:18420"/>
        <label>1</label>
    </ligand>
</feature>
<dbReference type="Gene3D" id="3.60.10.10">
    <property type="entry name" value="Endonuclease/exonuclease/phosphatase"/>
    <property type="match status" value="1"/>
</dbReference>
<comment type="similarity">
    <text evidence="2 9">Belongs to the DNA repair enzymes AP/ExoA family.</text>
</comment>
<proteinExistence type="inferred from homology"/>
<dbReference type="GO" id="GO:0016787">
    <property type="term" value="F:hydrolase activity"/>
    <property type="evidence" value="ECO:0007669"/>
    <property type="project" value="UniProtKB-KW"/>
</dbReference>
<evidence type="ECO:0000256" key="4">
    <source>
        <dbReference type="ARBA" id="ARBA00022801"/>
    </source>
</evidence>
<dbReference type="GO" id="GO:0006281">
    <property type="term" value="P:DNA repair"/>
    <property type="evidence" value="ECO:0007669"/>
    <property type="project" value="UniProtKB-KW"/>
</dbReference>
<feature type="site" description="Important for catalytic activity" evidence="8">
    <location>
        <position position="432"/>
    </location>
</feature>
<gene>
    <name evidence="13" type="ORF">R1sor_000069</name>
</gene>
<dbReference type="NCBIfam" id="TIGR00195">
    <property type="entry name" value="exoDNase_III"/>
    <property type="match status" value="1"/>
</dbReference>
<dbReference type="FunFam" id="3.60.10.10:FF:000041">
    <property type="entry name" value="DNA-(apurinic or apyrimidinic site) lyase"/>
    <property type="match status" value="1"/>
</dbReference>
<keyword evidence="5 7" id="KW-0460">Magnesium</keyword>
<protein>
    <recommendedName>
        <fullName evidence="9">DNA-(apurinic or apyrimidinic site) endonuclease</fullName>
        <ecNumber evidence="9">3.1.-.-</ecNumber>
    </recommendedName>
</protein>
<evidence type="ECO:0000256" key="1">
    <source>
        <dbReference type="ARBA" id="ARBA00001936"/>
    </source>
</evidence>
<dbReference type="EMBL" id="JBJQOH010000006">
    <property type="protein sequence ID" value="KAL3682047.1"/>
    <property type="molecule type" value="Genomic_DNA"/>
</dbReference>
<feature type="domain" description="Endonuclease/exonuclease/phosphatase" evidence="12">
    <location>
        <begin position="210"/>
        <end position="458"/>
    </location>
</feature>
<evidence type="ECO:0000256" key="7">
    <source>
        <dbReference type="PIRSR" id="PIRSR604808-2"/>
    </source>
</evidence>
<name>A0ABD3GUE0_9MARC</name>
<dbReference type="InterPro" id="IPR020848">
    <property type="entry name" value="AP_endonuclease_F1_CS"/>
</dbReference>
<feature type="active site" evidence="6">
    <location>
        <position position="320"/>
    </location>
</feature>
<dbReference type="PANTHER" id="PTHR22748">
    <property type="entry name" value="AP ENDONUCLEASE"/>
    <property type="match status" value="1"/>
</dbReference>
<feature type="chain" id="PRO_5044777390" description="DNA-(apurinic or apyrimidinic site) endonuclease" evidence="11">
    <location>
        <begin position="22"/>
        <end position="467"/>
    </location>
</feature>
<dbReference type="InterPro" id="IPR020847">
    <property type="entry name" value="AP_endonuclease_F1_BS"/>
</dbReference>
<keyword evidence="14" id="KW-1185">Reference proteome</keyword>
<organism evidence="13 14">
    <name type="scientific">Riccia sorocarpa</name>
    <dbReference type="NCBI Taxonomy" id="122646"/>
    <lineage>
        <taxon>Eukaryota</taxon>
        <taxon>Viridiplantae</taxon>
        <taxon>Streptophyta</taxon>
        <taxon>Embryophyta</taxon>
        <taxon>Marchantiophyta</taxon>
        <taxon>Marchantiopsida</taxon>
        <taxon>Marchantiidae</taxon>
        <taxon>Marchantiales</taxon>
        <taxon>Ricciaceae</taxon>
        <taxon>Riccia</taxon>
    </lineage>
</organism>
<feature type="binding site" evidence="7">
    <location>
        <position position="457"/>
    </location>
    <ligand>
        <name>Mg(2+)</name>
        <dbReference type="ChEBI" id="CHEBI:18420"/>
        <label>1</label>
    </ligand>
</feature>
<dbReference type="GO" id="GO:0046872">
    <property type="term" value="F:metal ion binding"/>
    <property type="evidence" value="ECO:0007669"/>
    <property type="project" value="UniProtKB-KW"/>
</dbReference>
<keyword evidence="11" id="KW-0732">Signal</keyword>
<sequence>MSKVYVFLICMLPHVLEQIQASQIPGETKSSRKDRNLNLILRTMPRKSDMTGRKQQRSQKDVDVGGKKAVQEDEENPAPPKSKMGKAKLSRKGEEVEGSSIDQPATKTRRRNRSSGVEGSTSDKDKRASKSSSTRKKKQPLNSKAESEDEESGMQEEETQAAKREVGGVDPKKPWLTLAHKKPSPEWVIYDPDTMRRPALPSSVKSMKLLSWNVNGLCALMKKRNEFLVELVEEESFDVICMQETKLQEKEVERISTSLPPEYCHSFWNCSTAKLGYAGSALISKVKPILVRHGLGIPHHDQEGRLITAEFDKFYLVAGYVPNAGQKLENLEYRTGDWDSSVSQYLKELEKKKPVIYAGDLNCATDDIDISNPAGNRRNAGFTNEERESFKTNYLEKGFVDTFRQQHPKVVGYTFWSYRSGARSKNNGWRLDYFLASEGLMDQIHDSYMRPDVIGSDHCPIGLIVKV</sequence>
<evidence type="ECO:0000259" key="12">
    <source>
        <dbReference type="Pfam" id="PF03372"/>
    </source>
</evidence>
<keyword evidence="7" id="KW-0464">Manganese</keyword>
<feature type="active site" description="Proton acceptor" evidence="6">
    <location>
        <position position="458"/>
    </location>
</feature>
<keyword evidence="4" id="KW-0378">Hydrolase</keyword>
<dbReference type="PROSITE" id="PS00726">
    <property type="entry name" value="AP_NUCLEASE_F1_1"/>
    <property type="match status" value="1"/>
</dbReference>
<evidence type="ECO:0000256" key="10">
    <source>
        <dbReference type="SAM" id="MobiDB-lite"/>
    </source>
</evidence>
<dbReference type="InterPro" id="IPR004808">
    <property type="entry name" value="AP_endonuc_1"/>
</dbReference>
<feature type="binding site" evidence="7">
    <location>
        <position position="213"/>
    </location>
    <ligand>
        <name>Mg(2+)</name>
        <dbReference type="ChEBI" id="CHEBI:18420"/>
        <label>1</label>
    </ligand>
</feature>
<feature type="region of interest" description="Disordered" evidence="10">
    <location>
        <begin position="24"/>
        <end position="177"/>
    </location>
</feature>
<evidence type="ECO:0000256" key="6">
    <source>
        <dbReference type="PIRSR" id="PIRSR604808-1"/>
    </source>
</evidence>
<feature type="binding site" evidence="7">
    <location>
        <position position="362"/>
    </location>
    <ligand>
        <name>Mg(2+)</name>
        <dbReference type="ChEBI" id="CHEBI:18420"/>
        <label>1</label>
    </ligand>
</feature>
<comment type="cofactor">
    <cofactor evidence="7 9">
        <name>Mg(2+)</name>
        <dbReference type="ChEBI" id="CHEBI:18420"/>
    </cofactor>
    <cofactor evidence="7 9">
        <name>Mn(2+)</name>
        <dbReference type="ChEBI" id="CHEBI:29035"/>
    </cofactor>
    <text evidence="7 9">Probably binds two magnesium or manganese ions per subunit.</text>
</comment>
<accession>A0ABD3GUE0</accession>
<comment type="cofactor">
    <cofactor evidence="1">
        <name>Mn(2+)</name>
        <dbReference type="ChEBI" id="CHEBI:29035"/>
    </cofactor>
</comment>
<evidence type="ECO:0000256" key="9">
    <source>
        <dbReference type="RuleBase" id="RU362131"/>
    </source>
</evidence>
<dbReference type="AlphaFoldDB" id="A0ABD3GUE0"/>
<evidence type="ECO:0000256" key="8">
    <source>
        <dbReference type="PIRSR" id="PIRSR604808-3"/>
    </source>
</evidence>
<comment type="caution">
    <text evidence="13">The sequence shown here is derived from an EMBL/GenBank/DDBJ whole genome shotgun (WGS) entry which is preliminary data.</text>
</comment>
<dbReference type="PANTHER" id="PTHR22748:SF6">
    <property type="entry name" value="DNA-(APURINIC OR APYRIMIDINIC SITE) ENDONUCLEASE"/>
    <property type="match status" value="1"/>
</dbReference>
<dbReference type="EC" id="3.1.-.-" evidence="9"/>
<dbReference type="PROSITE" id="PS51435">
    <property type="entry name" value="AP_NUCLEASE_F1_4"/>
    <property type="match status" value="1"/>
</dbReference>
<evidence type="ECO:0000313" key="13">
    <source>
        <dbReference type="EMBL" id="KAL3682047.1"/>
    </source>
</evidence>
<dbReference type="Pfam" id="PF03372">
    <property type="entry name" value="Exo_endo_phos"/>
    <property type="match status" value="1"/>
</dbReference>
<evidence type="ECO:0000256" key="2">
    <source>
        <dbReference type="ARBA" id="ARBA00007092"/>
    </source>
</evidence>
<dbReference type="NCBIfam" id="TIGR00633">
    <property type="entry name" value="xth"/>
    <property type="match status" value="1"/>
</dbReference>
<dbReference type="PROSITE" id="PS00728">
    <property type="entry name" value="AP_NUCLEASE_F1_3"/>
    <property type="match status" value="1"/>
</dbReference>
<dbReference type="Proteomes" id="UP001633002">
    <property type="component" value="Unassembled WGS sequence"/>
</dbReference>
<evidence type="ECO:0000256" key="11">
    <source>
        <dbReference type="SAM" id="SignalP"/>
    </source>
</evidence>
<feature type="binding site" evidence="7">
    <location>
        <position position="360"/>
    </location>
    <ligand>
        <name>Mg(2+)</name>
        <dbReference type="ChEBI" id="CHEBI:18420"/>
        <label>1</label>
    </ligand>
</feature>
<reference evidence="13 14" key="1">
    <citation type="submission" date="2024-09" db="EMBL/GenBank/DDBJ databases">
        <title>Chromosome-scale assembly of Riccia sorocarpa.</title>
        <authorList>
            <person name="Paukszto L."/>
        </authorList>
    </citation>
    <scope>NUCLEOTIDE SEQUENCE [LARGE SCALE GENOMIC DNA]</scope>
    <source>
        <strain evidence="13">LP-2024</strain>
        <tissue evidence="13">Aerial parts of the thallus</tissue>
    </source>
</reference>
<feature type="signal peptide" evidence="11">
    <location>
        <begin position="1"/>
        <end position="21"/>
    </location>
</feature>
<feature type="compositionally biased region" description="Basic and acidic residues" evidence="10">
    <location>
        <begin position="46"/>
        <end position="71"/>
    </location>
</feature>
<keyword evidence="9" id="KW-0227">DNA damage</keyword>
<feature type="site" description="Interaction with DNA substrate" evidence="8">
    <location>
        <position position="458"/>
    </location>
</feature>
<feature type="compositionally biased region" description="Basic and acidic residues" evidence="10">
    <location>
        <begin position="160"/>
        <end position="173"/>
    </location>
</feature>
<feature type="compositionally biased region" description="Acidic residues" evidence="10">
    <location>
        <begin position="147"/>
        <end position="159"/>
    </location>
</feature>
<feature type="active site" description="Proton donor/acceptor" evidence="6">
    <location>
        <position position="360"/>
    </location>
</feature>
<evidence type="ECO:0000256" key="3">
    <source>
        <dbReference type="ARBA" id="ARBA00022723"/>
    </source>
</evidence>
<feature type="site" description="Transition state stabilizer" evidence="8">
    <location>
        <position position="362"/>
    </location>
</feature>
<feature type="binding site" evidence="7">
    <location>
        <position position="458"/>
    </location>
    <ligand>
        <name>Mg(2+)</name>
        <dbReference type="ChEBI" id="CHEBI:18420"/>
        <label>1</label>
    </ligand>
</feature>
<keyword evidence="9" id="KW-0234">DNA repair</keyword>
<dbReference type="SUPFAM" id="SSF56219">
    <property type="entry name" value="DNase I-like"/>
    <property type="match status" value="1"/>
</dbReference>